<feature type="chain" id="PRO_5046310614" evidence="1">
    <location>
        <begin position="24"/>
        <end position="381"/>
    </location>
</feature>
<reference evidence="3 4" key="1">
    <citation type="submission" date="2021-11" db="EMBL/GenBank/DDBJ databases">
        <title>Genomic of Niabella pedocola.</title>
        <authorList>
            <person name="Wu T."/>
        </authorList>
    </citation>
    <scope>NUCLEOTIDE SEQUENCE [LARGE SCALE GENOMIC DNA]</scope>
    <source>
        <strain evidence="3 4">JCM 31011</strain>
    </source>
</reference>
<dbReference type="Pfam" id="PF08522">
    <property type="entry name" value="BT_3987-like_N"/>
    <property type="match status" value="1"/>
</dbReference>
<dbReference type="PROSITE" id="PS51257">
    <property type="entry name" value="PROKAR_LIPOPROTEIN"/>
    <property type="match status" value="1"/>
</dbReference>
<keyword evidence="4" id="KW-1185">Reference proteome</keyword>
<organism evidence="3 4">
    <name type="scientific">Niabella pedocola</name>
    <dbReference type="NCBI Taxonomy" id="1752077"/>
    <lineage>
        <taxon>Bacteria</taxon>
        <taxon>Pseudomonadati</taxon>
        <taxon>Bacteroidota</taxon>
        <taxon>Chitinophagia</taxon>
        <taxon>Chitinophagales</taxon>
        <taxon>Chitinophagaceae</taxon>
        <taxon>Niabella</taxon>
    </lineage>
</organism>
<proteinExistence type="predicted"/>
<dbReference type="EMBL" id="JAJNEC010000003">
    <property type="protein sequence ID" value="MCD2421809.1"/>
    <property type="molecule type" value="Genomic_DNA"/>
</dbReference>
<dbReference type="Proteomes" id="UP001199816">
    <property type="component" value="Unassembled WGS sequence"/>
</dbReference>
<comment type="caution">
    <text evidence="3">The sequence shown here is derived from an EMBL/GenBank/DDBJ whole genome shotgun (WGS) entry which is preliminary data.</text>
</comment>
<dbReference type="SUPFAM" id="SSF49899">
    <property type="entry name" value="Concanavalin A-like lectins/glucanases"/>
    <property type="match status" value="1"/>
</dbReference>
<dbReference type="InterPro" id="IPR013320">
    <property type="entry name" value="ConA-like_dom_sf"/>
</dbReference>
<dbReference type="RefSeq" id="WP_231002711.1">
    <property type="nucleotide sequence ID" value="NZ_JAJNEC010000003.1"/>
</dbReference>
<evidence type="ECO:0000259" key="2">
    <source>
        <dbReference type="Pfam" id="PF08522"/>
    </source>
</evidence>
<protein>
    <submittedName>
        <fullName evidence="3">DUF1735 and LamG domain-containing protein</fullName>
    </submittedName>
</protein>
<evidence type="ECO:0000256" key="1">
    <source>
        <dbReference type="SAM" id="SignalP"/>
    </source>
</evidence>
<feature type="signal peptide" evidence="1">
    <location>
        <begin position="1"/>
        <end position="23"/>
    </location>
</feature>
<gene>
    <name evidence="3" type="ORF">LQ567_03490</name>
</gene>
<keyword evidence="1" id="KW-0732">Signal</keyword>
<feature type="domain" description="BT-3987-like N-terminal" evidence="2">
    <location>
        <begin position="35"/>
        <end position="149"/>
    </location>
</feature>
<accession>A0ABS8PL31</accession>
<name>A0ABS8PL31_9BACT</name>
<dbReference type="Gene3D" id="2.60.120.200">
    <property type="match status" value="1"/>
</dbReference>
<dbReference type="InterPro" id="IPR013728">
    <property type="entry name" value="BT_3987-like_N"/>
</dbReference>
<sequence>MKTHTKNICVAALLIIIGFTACKKTPGYSVITDAIYLSEAAQGGSTKLVIDENGATVTVTPRMAQPATRAIMAKVVVDAAALNAFNKKNGTNYLPVPAELVTLSENTVSIPAGAVSAPAVNVSIRPFTTQMEQSGDKYALSLSLTDVSGTGSLASLSNFVYEFEPVIVTAVPVVNRNNAIKMAMRQDYSLQAWSVEMRVNMDRLGTSIGQYNNQALFGAYPSEIYIRFGDAPIPGNVLQVKHQGTQINCNTVFSASKWYHLAFVSDGNQLKIFVNGELDATLALPGNLTNLSRDQFSMIGSGSYFVANCMLNEVRFWTKAISQDQIKNNMYAINPKTDGLEAYWKMNEGVGNVFADATGHGCTATAAGTVSWSEGVRMPAQ</sequence>
<dbReference type="Gene3D" id="2.60.40.1740">
    <property type="entry name" value="hypothetical protein (bacova_03559)"/>
    <property type="match status" value="1"/>
</dbReference>
<evidence type="ECO:0000313" key="4">
    <source>
        <dbReference type="Proteomes" id="UP001199816"/>
    </source>
</evidence>
<evidence type="ECO:0000313" key="3">
    <source>
        <dbReference type="EMBL" id="MCD2421809.1"/>
    </source>
</evidence>
<dbReference type="Pfam" id="PF13385">
    <property type="entry name" value="Laminin_G_3"/>
    <property type="match status" value="1"/>
</dbReference>